<dbReference type="Proteomes" id="UP000054600">
    <property type="component" value="Unassembled WGS sequence"/>
</dbReference>
<organism evidence="1 2">
    <name type="scientific">Legionella shakespearei DSM 23087</name>
    <dbReference type="NCBI Taxonomy" id="1122169"/>
    <lineage>
        <taxon>Bacteria</taxon>
        <taxon>Pseudomonadati</taxon>
        <taxon>Pseudomonadota</taxon>
        <taxon>Gammaproteobacteria</taxon>
        <taxon>Legionellales</taxon>
        <taxon>Legionellaceae</taxon>
        <taxon>Legionella</taxon>
    </lineage>
</organism>
<sequence>MADQSEINRYGFHAPITNEKAGVSPAFVHSSVIDRVEALLKNAEKAFSLKSGDPDYRMAVDLLRKCCVDLRAPLEPTKSTANDVNDAVESVTRNYGPSTF</sequence>
<protein>
    <submittedName>
        <fullName evidence="1">Uncharacterized protein</fullName>
    </submittedName>
</protein>
<evidence type="ECO:0000313" key="2">
    <source>
        <dbReference type="Proteomes" id="UP000054600"/>
    </source>
</evidence>
<dbReference type="eggNOG" id="ENOG5031U7V">
    <property type="taxonomic scope" value="Bacteria"/>
</dbReference>
<dbReference type="AlphaFoldDB" id="A0A0W0Z9T2"/>
<proteinExistence type="predicted"/>
<comment type="caution">
    <text evidence="1">The sequence shown here is derived from an EMBL/GenBank/DDBJ whole genome shotgun (WGS) entry which is preliminary data.</text>
</comment>
<dbReference type="STRING" id="1122169.Lsha_0228"/>
<gene>
    <name evidence="1" type="ORF">Lsha_0228</name>
</gene>
<name>A0A0W0Z9T2_9GAMM</name>
<dbReference type="RefSeq" id="WP_018577064.1">
    <property type="nucleotide sequence ID" value="NZ_KB892394.1"/>
</dbReference>
<dbReference type="PATRIC" id="fig|1122169.6.peg.255"/>
<accession>A0A0W0Z9T2</accession>
<reference evidence="1 2" key="1">
    <citation type="submission" date="2015-11" db="EMBL/GenBank/DDBJ databases">
        <title>Genomic analysis of 38 Legionella species identifies large and diverse effector repertoires.</title>
        <authorList>
            <person name="Burstein D."/>
            <person name="Amaro F."/>
            <person name="Zusman T."/>
            <person name="Lifshitz Z."/>
            <person name="Cohen O."/>
            <person name="Gilbert J.A."/>
            <person name="Pupko T."/>
            <person name="Shuman H.A."/>
            <person name="Segal G."/>
        </authorList>
    </citation>
    <scope>NUCLEOTIDE SEQUENCE [LARGE SCALE GENOMIC DNA]</scope>
    <source>
        <strain evidence="1 2">ATCC 49655</strain>
    </source>
</reference>
<keyword evidence="2" id="KW-1185">Reference proteome</keyword>
<dbReference type="EMBL" id="LNYW01000009">
    <property type="protein sequence ID" value="KTD65867.1"/>
    <property type="molecule type" value="Genomic_DNA"/>
</dbReference>
<evidence type="ECO:0000313" key="1">
    <source>
        <dbReference type="EMBL" id="KTD65867.1"/>
    </source>
</evidence>